<evidence type="ECO:0000313" key="2">
    <source>
        <dbReference type="Proteomes" id="UP000327118"/>
    </source>
</evidence>
<dbReference type="InterPro" id="IPR004354">
    <property type="entry name" value="Meiotic_Rec114"/>
</dbReference>
<sequence length="226" mass="25013">MHPFRQQSQEITQLACLSLEKFSHTTTSVSHRGPFNWSHVFGHGDIICVFERHSKPTSLPTRSHVWLKIIRDHDILEQVDITHLTREATNQSQSSQSGHAKPIFAVVVKLPCLAVKYPRENACIRRFQIKFSYPCDFYSTLSLLNDIKCPFSESNAGSMPPTRKLTSSQWAPESISSVSYPGGVSPSVLRMTSLPPPIVAPSPLYPATIAPLGMTLNSTPGSPTQS</sequence>
<dbReference type="Proteomes" id="UP000327118">
    <property type="component" value="Unassembled WGS sequence"/>
</dbReference>
<organism evidence="1 2">
    <name type="scientific">Aspergillus coremiiformis</name>
    <dbReference type="NCBI Taxonomy" id="138285"/>
    <lineage>
        <taxon>Eukaryota</taxon>
        <taxon>Fungi</taxon>
        <taxon>Dikarya</taxon>
        <taxon>Ascomycota</taxon>
        <taxon>Pezizomycotina</taxon>
        <taxon>Eurotiomycetes</taxon>
        <taxon>Eurotiomycetidae</taxon>
        <taxon>Eurotiales</taxon>
        <taxon>Aspergillaceae</taxon>
        <taxon>Aspergillus</taxon>
        <taxon>Aspergillus subgen. Circumdati</taxon>
    </lineage>
</organism>
<keyword evidence="2" id="KW-1185">Reference proteome</keyword>
<evidence type="ECO:0000313" key="1">
    <source>
        <dbReference type="EMBL" id="KAE8353726.1"/>
    </source>
</evidence>
<accession>A0A5N6ZA51</accession>
<gene>
    <name evidence="1" type="ORF">BDV28DRAFT_164739</name>
</gene>
<name>A0A5N6ZA51_9EURO</name>
<dbReference type="EMBL" id="ML739090">
    <property type="protein sequence ID" value="KAE8353726.1"/>
    <property type="molecule type" value="Genomic_DNA"/>
</dbReference>
<reference evidence="2" key="1">
    <citation type="submission" date="2019-04" db="EMBL/GenBank/DDBJ databases">
        <title>Friends and foes A comparative genomics studyof 23 Aspergillus species from section Flavi.</title>
        <authorList>
            <consortium name="DOE Joint Genome Institute"/>
            <person name="Kjaerbolling I."/>
            <person name="Vesth T."/>
            <person name="Frisvad J.C."/>
            <person name="Nybo J.L."/>
            <person name="Theobald S."/>
            <person name="Kildgaard S."/>
            <person name="Isbrandt T."/>
            <person name="Kuo A."/>
            <person name="Sato A."/>
            <person name="Lyhne E.K."/>
            <person name="Kogle M.E."/>
            <person name="Wiebenga A."/>
            <person name="Kun R.S."/>
            <person name="Lubbers R.J."/>
            <person name="Makela M.R."/>
            <person name="Barry K."/>
            <person name="Chovatia M."/>
            <person name="Clum A."/>
            <person name="Daum C."/>
            <person name="Haridas S."/>
            <person name="He G."/>
            <person name="LaButti K."/>
            <person name="Lipzen A."/>
            <person name="Mondo S."/>
            <person name="Riley R."/>
            <person name="Salamov A."/>
            <person name="Simmons B.A."/>
            <person name="Magnuson J.K."/>
            <person name="Henrissat B."/>
            <person name="Mortensen U.H."/>
            <person name="Larsen T.O."/>
            <person name="Devries R.P."/>
            <person name="Grigoriev I.V."/>
            <person name="Machida M."/>
            <person name="Baker S.E."/>
            <person name="Andersen M.R."/>
        </authorList>
    </citation>
    <scope>NUCLEOTIDE SEQUENCE [LARGE SCALE GENOMIC DNA]</scope>
    <source>
        <strain evidence="2">CBS 553.77</strain>
    </source>
</reference>
<protein>
    <submittedName>
        <fullName evidence="1">Uncharacterized protein</fullName>
    </submittedName>
</protein>
<dbReference type="AlphaFoldDB" id="A0A5N6ZA51"/>
<dbReference type="OrthoDB" id="5360255at2759"/>
<dbReference type="GO" id="GO:0007131">
    <property type="term" value="P:reciprocal meiotic recombination"/>
    <property type="evidence" value="ECO:0007669"/>
    <property type="project" value="InterPro"/>
</dbReference>
<proteinExistence type="predicted"/>
<dbReference type="Pfam" id="PF03525">
    <property type="entry name" value="Meiotic_rec114"/>
    <property type="match status" value="1"/>
</dbReference>